<evidence type="ECO:0000313" key="4">
    <source>
        <dbReference type="EMBL" id="CAH2070310.1"/>
    </source>
</evidence>
<feature type="compositionally biased region" description="Basic and acidic residues" evidence="1">
    <location>
        <begin position="262"/>
        <end position="272"/>
    </location>
</feature>
<feature type="region of interest" description="Disordered" evidence="1">
    <location>
        <begin position="262"/>
        <end position="370"/>
    </location>
</feature>
<dbReference type="AlphaFoldDB" id="A0AAU9SLI6"/>
<evidence type="ECO:0000259" key="3">
    <source>
        <dbReference type="Pfam" id="PF14383"/>
    </source>
</evidence>
<dbReference type="Pfam" id="PF14309">
    <property type="entry name" value="DUF4378"/>
    <property type="match status" value="1"/>
</dbReference>
<evidence type="ECO:0000313" key="5">
    <source>
        <dbReference type="Proteomes" id="UP000836841"/>
    </source>
</evidence>
<evidence type="ECO:0008006" key="6">
    <source>
        <dbReference type="Google" id="ProtNLM"/>
    </source>
</evidence>
<dbReference type="InterPro" id="IPR032795">
    <property type="entry name" value="DUF3741-assoc"/>
</dbReference>
<dbReference type="PANTHER" id="PTHR37751">
    <property type="entry name" value="LOW PROTEIN: M-PHASE INDUCER PHOSPHATASE-LIKE PROTEIN"/>
    <property type="match status" value="1"/>
</dbReference>
<sequence length="631" mass="70417">MGRDCHKLGGHGGCGGGATISSSNKSSNKKTNAANGCMAAFYHLFDFQHFTSHHHHHHLNIDSPSRSKGLKFTEESPPSTTYKDKQSLNIPVSMRVRTETATVSSRLRAIATDTSTSSSEICNSPGSKTPNLVARLMGLDLLPDKTNLNHSSPTNLHTMTYPGSSRLTSSKKGTRLGTRSLPESPRISSARKSDFDIHRLSLQLNKHEEFGCSRLKVMKQDQEENRSPRDYARQIVKQIKERVVTRRVVGMDITNSVKNREARPCNELRRDTTVSYSPRTRFSDKENRTSAGLKPNSSSSFRPEQTTQKSKPTPKPKPTTVILVPVSKASKEKQNKKRVKQRELRPISQCKKAESETRFSPRPIKPSPTEDIRIKPQERFLSESTDAKAKVYSNPLQKKKFKKTPKSSDLVNISATEPPQKQINETVGEGTKSNEEASICSSLMHKIEEISPQVAKNFKFDDAAAVSGVVIDSEQDYITRIMKLARINTDLVVSSATMLDPSIFQKLEHSGENQSGSLALRCNRRLLFDLFNEILMETVERRRNYHVSELIGELCSDVSGFSSKRCPVPEDVASVEFDRLLQTKKLEEEGEEEIIAEIERDIIDALVGETASELGYSPGKNQNDDGGQRSC</sequence>
<dbReference type="Pfam" id="PF14383">
    <property type="entry name" value="VARLMGL"/>
    <property type="match status" value="1"/>
</dbReference>
<reference evidence="4 5" key="1">
    <citation type="submission" date="2022-03" db="EMBL/GenBank/DDBJ databases">
        <authorList>
            <person name="Nunn A."/>
            <person name="Chopra R."/>
            <person name="Nunn A."/>
            <person name="Contreras Garrido A."/>
        </authorList>
    </citation>
    <scope>NUCLEOTIDE SEQUENCE [LARGE SCALE GENOMIC DNA]</scope>
</reference>
<feature type="compositionally biased region" description="Polar residues" evidence="1">
    <location>
        <begin position="295"/>
        <end position="304"/>
    </location>
</feature>
<feature type="domain" description="DUF3741" evidence="3">
    <location>
        <begin position="117"/>
        <end position="146"/>
    </location>
</feature>
<accession>A0AAU9SLI6</accession>
<feature type="compositionally biased region" description="Polar residues" evidence="1">
    <location>
        <begin position="146"/>
        <end position="171"/>
    </location>
</feature>
<dbReference type="InterPro" id="IPR025486">
    <property type="entry name" value="DUF4378"/>
</dbReference>
<keyword evidence="5" id="KW-1185">Reference proteome</keyword>
<evidence type="ECO:0000259" key="2">
    <source>
        <dbReference type="Pfam" id="PF14309"/>
    </source>
</evidence>
<organism evidence="4 5">
    <name type="scientific">Thlaspi arvense</name>
    <name type="common">Field penny-cress</name>
    <dbReference type="NCBI Taxonomy" id="13288"/>
    <lineage>
        <taxon>Eukaryota</taxon>
        <taxon>Viridiplantae</taxon>
        <taxon>Streptophyta</taxon>
        <taxon>Embryophyta</taxon>
        <taxon>Tracheophyta</taxon>
        <taxon>Spermatophyta</taxon>
        <taxon>Magnoliopsida</taxon>
        <taxon>eudicotyledons</taxon>
        <taxon>Gunneridae</taxon>
        <taxon>Pentapetalae</taxon>
        <taxon>rosids</taxon>
        <taxon>malvids</taxon>
        <taxon>Brassicales</taxon>
        <taxon>Brassicaceae</taxon>
        <taxon>Thlaspideae</taxon>
        <taxon>Thlaspi</taxon>
    </lineage>
</organism>
<gene>
    <name evidence="4" type="ORF">TAV2_LOCUS21788</name>
</gene>
<dbReference type="PANTHER" id="PTHR37751:SF2">
    <property type="entry name" value="DUF3741 DOMAIN-CONTAINING PROTEIN"/>
    <property type="match status" value="1"/>
</dbReference>
<feature type="compositionally biased region" description="Basic and acidic residues" evidence="1">
    <location>
        <begin position="341"/>
        <end position="359"/>
    </location>
</feature>
<protein>
    <recommendedName>
        <fullName evidence="6">DUF3741 domain-containing protein</fullName>
    </recommendedName>
</protein>
<name>A0AAU9SLI6_THLAR</name>
<feature type="region of interest" description="Disordered" evidence="1">
    <location>
        <begin position="146"/>
        <end position="191"/>
    </location>
</feature>
<dbReference type="Proteomes" id="UP000836841">
    <property type="component" value="Chromosome 6"/>
</dbReference>
<feature type="domain" description="DUF4378" evidence="2">
    <location>
        <begin position="476"/>
        <end position="609"/>
    </location>
</feature>
<feature type="region of interest" description="Disordered" evidence="1">
    <location>
        <begin position="57"/>
        <end position="87"/>
    </location>
</feature>
<proteinExistence type="predicted"/>
<evidence type="ECO:0000256" key="1">
    <source>
        <dbReference type="SAM" id="MobiDB-lite"/>
    </source>
</evidence>
<dbReference type="EMBL" id="OU466862">
    <property type="protein sequence ID" value="CAH2070310.1"/>
    <property type="molecule type" value="Genomic_DNA"/>
</dbReference>